<dbReference type="GO" id="GO:0008236">
    <property type="term" value="F:serine-type peptidase activity"/>
    <property type="evidence" value="ECO:0007669"/>
    <property type="project" value="UniProtKB-KW"/>
</dbReference>
<dbReference type="Pfam" id="PF12032">
    <property type="entry name" value="CLIP"/>
    <property type="match status" value="1"/>
</dbReference>
<feature type="domain" description="Clip" evidence="10">
    <location>
        <begin position="38"/>
        <end position="91"/>
    </location>
</feature>
<feature type="region of interest" description="Disordered" evidence="8">
    <location>
        <begin position="324"/>
        <end position="364"/>
    </location>
</feature>
<feature type="chain" id="PRO_5034083899" description="Clip domain-containing protein" evidence="9">
    <location>
        <begin position="23"/>
        <end position="364"/>
    </location>
</feature>
<proteinExistence type="predicted"/>
<evidence type="ECO:0000256" key="1">
    <source>
        <dbReference type="ARBA" id="ARBA00022670"/>
    </source>
</evidence>
<keyword evidence="3" id="KW-0378">Hydrolase</keyword>
<name>A0A7R9I3C6_9NEOP</name>
<keyword evidence="4" id="KW-0720">Serine protease</keyword>
<dbReference type="GO" id="GO:0006508">
    <property type="term" value="P:proteolysis"/>
    <property type="evidence" value="ECO:0007669"/>
    <property type="project" value="UniProtKB-KW"/>
</dbReference>
<dbReference type="PROSITE" id="PS51888">
    <property type="entry name" value="CLIP"/>
    <property type="match status" value="1"/>
</dbReference>
<organism evidence="11">
    <name type="scientific">Timema bartmani</name>
    <dbReference type="NCBI Taxonomy" id="61472"/>
    <lineage>
        <taxon>Eukaryota</taxon>
        <taxon>Metazoa</taxon>
        <taxon>Ecdysozoa</taxon>
        <taxon>Arthropoda</taxon>
        <taxon>Hexapoda</taxon>
        <taxon>Insecta</taxon>
        <taxon>Pterygota</taxon>
        <taxon>Neoptera</taxon>
        <taxon>Polyneoptera</taxon>
        <taxon>Phasmatodea</taxon>
        <taxon>Timematodea</taxon>
        <taxon>Timematoidea</taxon>
        <taxon>Timematidae</taxon>
        <taxon>Timema</taxon>
    </lineage>
</organism>
<feature type="signal peptide" evidence="9">
    <location>
        <begin position="1"/>
        <end position="22"/>
    </location>
</feature>
<sequence length="364" mass="40728">MTVNSLRLRILLVACCVSVATTQNYMGIGFKNLDRPSSCVTPTEEQGVCVSLNSCSDFLDLLRARPIRPEVAQFLRDSQCGFEGNYPKLDDDVFIALEPGLVEIERLPGTAVVAFVDGILIIVGAATRKELETKNSAVLAGFNSWCKKVIPSDDVGLHCGLWGKRVGSSVKACQNQKENQYPPGKCPVRSPRCLVLGPGDKEESGLVLDQERKKNTSDICECYGKNGMENLQPSPGLVQFITRHGPYRAVLFHRCLMDTGSWDCGREPTSEHVVLEFAESLESRMNLQIPLKATTVYHILVDVDRWSLLDAITEELAKHERDKYVTKMKNRRRDRRDDEERNYRTGSDSDVTEHSGGMTDRDDR</sequence>
<keyword evidence="6" id="KW-1015">Disulfide bond</keyword>
<dbReference type="FunFam" id="3.30.1640.30:FF:000001">
    <property type="entry name" value="Serine protease 7"/>
    <property type="match status" value="1"/>
</dbReference>
<keyword evidence="2 9" id="KW-0732">Signal</keyword>
<evidence type="ECO:0000256" key="8">
    <source>
        <dbReference type="SAM" id="MobiDB-lite"/>
    </source>
</evidence>
<dbReference type="EMBL" id="OD567606">
    <property type="protein sequence ID" value="CAD7445921.1"/>
    <property type="molecule type" value="Genomic_DNA"/>
</dbReference>
<dbReference type="InterPro" id="IPR038565">
    <property type="entry name" value="CLIP_sf"/>
</dbReference>
<evidence type="ECO:0000313" key="11">
    <source>
        <dbReference type="EMBL" id="CAD7445921.1"/>
    </source>
</evidence>
<evidence type="ECO:0000256" key="5">
    <source>
        <dbReference type="ARBA" id="ARBA00023145"/>
    </source>
</evidence>
<evidence type="ECO:0000256" key="7">
    <source>
        <dbReference type="ARBA" id="ARBA00023180"/>
    </source>
</evidence>
<evidence type="ECO:0000256" key="3">
    <source>
        <dbReference type="ARBA" id="ARBA00022801"/>
    </source>
</evidence>
<evidence type="ECO:0000256" key="4">
    <source>
        <dbReference type="ARBA" id="ARBA00022825"/>
    </source>
</evidence>
<accession>A0A7R9I3C6</accession>
<dbReference type="AlphaFoldDB" id="A0A7R9I3C6"/>
<evidence type="ECO:0000256" key="9">
    <source>
        <dbReference type="SAM" id="SignalP"/>
    </source>
</evidence>
<dbReference type="InterPro" id="IPR022700">
    <property type="entry name" value="CLIP"/>
</dbReference>
<dbReference type="Gene3D" id="3.30.1640.30">
    <property type="match status" value="1"/>
</dbReference>
<protein>
    <recommendedName>
        <fullName evidence="10">Clip domain-containing protein</fullName>
    </recommendedName>
</protein>
<evidence type="ECO:0000256" key="2">
    <source>
        <dbReference type="ARBA" id="ARBA00022729"/>
    </source>
</evidence>
<reference evidence="11" key="1">
    <citation type="submission" date="2020-11" db="EMBL/GenBank/DDBJ databases">
        <authorList>
            <person name="Tran Van P."/>
        </authorList>
    </citation>
    <scope>NUCLEOTIDE SEQUENCE</scope>
</reference>
<keyword evidence="5" id="KW-0865">Zymogen</keyword>
<evidence type="ECO:0000256" key="6">
    <source>
        <dbReference type="ARBA" id="ARBA00023157"/>
    </source>
</evidence>
<gene>
    <name evidence="11" type="ORF">TBIB3V08_LOCUS8264</name>
</gene>
<evidence type="ECO:0000259" key="10">
    <source>
        <dbReference type="PROSITE" id="PS51888"/>
    </source>
</evidence>
<dbReference type="SMART" id="SM00680">
    <property type="entry name" value="CLIP"/>
    <property type="match status" value="1"/>
</dbReference>
<keyword evidence="1" id="KW-0645">Protease</keyword>
<keyword evidence="7" id="KW-0325">Glycoprotein</keyword>